<dbReference type="EC" id="3.1.2.-" evidence="4"/>
<name>A0AAU8E8N3_9PSED</name>
<keyword evidence="2 4" id="KW-0378">Hydrolase</keyword>
<dbReference type="Pfam" id="PF03061">
    <property type="entry name" value="4HBT"/>
    <property type="match status" value="1"/>
</dbReference>
<reference evidence="4" key="1">
    <citation type="submission" date="2024-06" db="EMBL/GenBank/DDBJ databases">
        <title>The Caenorhabditis elegans bacterial microbiome influences microsporidia infection through nutrient limitation and inhibiting parasite invasion.</title>
        <authorList>
            <person name="Tamim El Jarkass H."/>
            <person name="Castelblanco S."/>
            <person name="Kaur M."/>
            <person name="Wan Y.C."/>
            <person name="Ellis A.E."/>
            <person name="Sheldon R.D."/>
            <person name="Lien E.C."/>
            <person name="Burton N.O."/>
            <person name="Wright G.D."/>
            <person name="Reinke A.W."/>
        </authorList>
    </citation>
    <scope>NUCLEOTIDE SEQUENCE</scope>
    <source>
        <strain evidence="4">MYb327</strain>
    </source>
</reference>
<sequence length="204" mass="21983">MAGAEPIDRVVVHREQARSHIGSSVFNESLWEPAREAFSPFTAHPAAHQPRLWSMTPPVLKRMVNAQSEGFVMLNTLKKINSTSAFNRWAGFEVTRVEHGEAELTMAFRENDMAQYAGFLHAGLIGGLLDTACGFAAGTVAGNVLASHFSVNCLAPAVGEVFIVRGRVVKAGKKQVFAHAELFAQSGDQLKLVATGDAILVPVE</sequence>
<evidence type="ECO:0000313" key="4">
    <source>
        <dbReference type="EMBL" id="XCG76379.1"/>
    </source>
</evidence>
<comment type="similarity">
    <text evidence="1">Belongs to the thioesterase PaaI family.</text>
</comment>
<dbReference type="SUPFAM" id="SSF54637">
    <property type="entry name" value="Thioesterase/thiol ester dehydrase-isomerase"/>
    <property type="match status" value="1"/>
</dbReference>
<dbReference type="InterPro" id="IPR029069">
    <property type="entry name" value="HotDog_dom_sf"/>
</dbReference>
<evidence type="ECO:0000259" key="3">
    <source>
        <dbReference type="Pfam" id="PF03061"/>
    </source>
</evidence>
<dbReference type="RefSeq" id="WP_339561684.1">
    <property type="nucleotide sequence ID" value="NZ_CP159258.1"/>
</dbReference>
<feature type="domain" description="Thioesterase" evidence="3">
    <location>
        <begin position="118"/>
        <end position="189"/>
    </location>
</feature>
<dbReference type="EMBL" id="CP159258">
    <property type="protein sequence ID" value="XCG76379.1"/>
    <property type="molecule type" value="Genomic_DNA"/>
</dbReference>
<gene>
    <name evidence="4" type="ORF">ABVN21_10010</name>
</gene>
<dbReference type="InterPro" id="IPR006683">
    <property type="entry name" value="Thioestr_dom"/>
</dbReference>
<proteinExistence type="inferred from homology"/>
<organism evidence="4">
    <name type="scientific">Pseudomonas sp. MYb327</name>
    <dbReference type="NCBI Taxonomy" id="2745230"/>
    <lineage>
        <taxon>Bacteria</taxon>
        <taxon>Pseudomonadati</taxon>
        <taxon>Pseudomonadota</taxon>
        <taxon>Gammaproteobacteria</taxon>
        <taxon>Pseudomonadales</taxon>
        <taxon>Pseudomonadaceae</taxon>
        <taxon>Pseudomonas</taxon>
    </lineage>
</organism>
<protein>
    <submittedName>
        <fullName evidence="4">PaaI family thioesterase</fullName>
        <ecNumber evidence="4">3.1.2.-</ecNumber>
    </submittedName>
</protein>
<dbReference type="CDD" id="cd03443">
    <property type="entry name" value="PaaI_thioesterase"/>
    <property type="match status" value="1"/>
</dbReference>
<dbReference type="PANTHER" id="PTHR21660:SF1">
    <property type="entry name" value="ACYL-COENZYME A THIOESTERASE 13"/>
    <property type="match status" value="1"/>
</dbReference>
<dbReference type="PANTHER" id="PTHR21660">
    <property type="entry name" value="THIOESTERASE SUPERFAMILY MEMBER-RELATED"/>
    <property type="match status" value="1"/>
</dbReference>
<dbReference type="InterPro" id="IPR039298">
    <property type="entry name" value="ACOT13"/>
</dbReference>
<dbReference type="AlphaFoldDB" id="A0AAU8E8N3"/>
<dbReference type="GO" id="GO:0047617">
    <property type="term" value="F:fatty acyl-CoA hydrolase activity"/>
    <property type="evidence" value="ECO:0007669"/>
    <property type="project" value="InterPro"/>
</dbReference>
<dbReference type="Gene3D" id="3.10.129.10">
    <property type="entry name" value="Hotdog Thioesterase"/>
    <property type="match status" value="1"/>
</dbReference>
<evidence type="ECO:0000256" key="2">
    <source>
        <dbReference type="ARBA" id="ARBA00022801"/>
    </source>
</evidence>
<evidence type="ECO:0000256" key="1">
    <source>
        <dbReference type="ARBA" id="ARBA00008324"/>
    </source>
</evidence>
<accession>A0AAU8E8N3</accession>